<sequence>MTTKGGAPPSPGGLTGLANGRFFTVGLVTSWYSSNISVLLLNKYLLSNYGFNHCCKGIEDDVARNPSVF</sequence>
<dbReference type="OrthoDB" id="1746213at2759"/>
<dbReference type="EMBL" id="JAAALK010000080">
    <property type="protein sequence ID" value="KAG8092664.1"/>
    <property type="molecule type" value="Genomic_DNA"/>
</dbReference>
<protein>
    <submittedName>
        <fullName evidence="1">Uncharacterized protein</fullName>
    </submittedName>
</protein>
<gene>
    <name evidence="1" type="ORF">GUJ93_ZPchr0012g20150</name>
</gene>
<evidence type="ECO:0000313" key="1">
    <source>
        <dbReference type="EMBL" id="KAG8092664.1"/>
    </source>
</evidence>
<comment type="caution">
    <text evidence="1">The sequence shown here is derived from an EMBL/GenBank/DDBJ whole genome shotgun (WGS) entry which is preliminary data.</text>
</comment>
<dbReference type="AlphaFoldDB" id="A0A8J5WPW1"/>
<dbReference type="Proteomes" id="UP000729402">
    <property type="component" value="Unassembled WGS sequence"/>
</dbReference>
<evidence type="ECO:0000313" key="2">
    <source>
        <dbReference type="Proteomes" id="UP000729402"/>
    </source>
</evidence>
<organism evidence="1 2">
    <name type="scientific">Zizania palustris</name>
    <name type="common">Northern wild rice</name>
    <dbReference type="NCBI Taxonomy" id="103762"/>
    <lineage>
        <taxon>Eukaryota</taxon>
        <taxon>Viridiplantae</taxon>
        <taxon>Streptophyta</taxon>
        <taxon>Embryophyta</taxon>
        <taxon>Tracheophyta</taxon>
        <taxon>Spermatophyta</taxon>
        <taxon>Magnoliopsida</taxon>
        <taxon>Liliopsida</taxon>
        <taxon>Poales</taxon>
        <taxon>Poaceae</taxon>
        <taxon>BOP clade</taxon>
        <taxon>Oryzoideae</taxon>
        <taxon>Oryzeae</taxon>
        <taxon>Zizaniinae</taxon>
        <taxon>Zizania</taxon>
    </lineage>
</organism>
<proteinExistence type="predicted"/>
<accession>A0A8J5WPW1</accession>
<keyword evidence="2" id="KW-1185">Reference proteome</keyword>
<reference evidence="1" key="1">
    <citation type="journal article" date="2021" name="bioRxiv">
        <title>Whole Genome Assembly and Annotation of Northern Wild Rice, Zizania palustris L., Supports a Whole Genome Duplication in the Zizania Genus.</title>
        <authorList>
            <person name="Haas M."/>
            <person name="Kono T."/>
            <person name="Macchietto M."/>
            <person name="Millas R."/>
            <person name="McGilp L."/>
            <person name="Shao M."/>
            <person name="Duquette J."/>
            <person name="Hirsch C.N."/>
            <person name="Kimball J."/>
        </authorList>
    </citation>
    <scope>NUCLEOTIDE SEQUENCE</scope>
    <source>
        <tissue evidence="1">Fresh leaf tissue</tissue>
    </source>
</reference>
<name>A0A8J5WPW1_ZIZPA</name>
<reference evidence="1" key="2">
    <citation type="submission" date="2021-02" db="EMBL/GenBank/DDBJ databases">
        <authorList>
            <person name="Kimball J.A."/>
            <person name="Haas M.W."/>
            <person name="Macchietto M."/>
            <person name="Kono T."/>
            <person name="Duquette J."/>
            <person name="Shao M."/>
        </authorList>
    </citation>
    <scope>NUCLEOTIDE SEQUENCE</scope>
    <source>
        <tissue evidence="1">Fresh leaf tissue</tissue>
    </source>
</reference>